<dbReference type="EMBL" id="ANOG01000732">
    <property type="protein sequence ID" value="EMI17935.1"/>
    <property type="molecule type" value="Genomic_DNA"/>
</dbReference>
<dbReference type="Proteomes" id="UP000011991">
    <property type="component" value="Unassembled WGS sequence"/>
</dbReference>
<name>M5REZ2_9BACT</name>
<reference evidence="1 2" key="1">
    <citation type="journal article" date="2013" name="Mar. Genomics">
        <title>Expression of sulfatases in Rhodopirellula baltica and the diversity of sulfatases in the genus Rhodopirellula.</title>
        <authorList>
            <person name="Wegner C.E."/>
            <person name="Richter-Heitmann T."/>
            <person name="Klindworth A."/>
            <person name="Klockow C."/>
            <person name="Richter M."/>
            <person name="Achstetter T."/>
            <person name="Glockner F.O."/>
            <person name="Harder J."/>
        </authorList>
    </citation>
    <scope>NUCLEOTIDE SEQUENCE [LARGE SCALE GENOMIC DNA]</scope>
    <source>
        <strain evidence="1 2">SM1</strain>
    </source>
</reference>
<gene>
    <name evidence="1" type="ORF">RMSM_05137</name>
</gene>
<accession>M5REZ2</accession>
<evidence type="ECO:0000313" key="2">
    <source>
        <dbReference type="Proteomes" id="UP000011991"/>
    </source>
</evidence>
<dbReference type="PATRIC" id="fig|1265738.3.peg.5164"/>
<keyword evidence="2" id="KW-1185">Reference proteome</keyword>
<protein>
    <submittedName>
        <fullName evidence="1">Uncharacterized protein</fullName>
    </submittedName>
</protein>
<sequence length="60" mass="7007">MQQDSDVSYEKSFSYVIDGNDKQLFTVAFLTLRTIPKVTFPAIGKARSKRQRIFEWFATE</sequence>
<dbReference type="AlphaFoldDB" id="M5REZ2"/>
<evidence type="ECO:0000313" key="1">
    <source>
        <dbReference type="EMBL" id="EMI17935.1"/>
    </source>
</evidence>
<proteinExistence type="predicted"/>
<comment type="caution">
    <text evidence="1">The sequence shown here is derived from an EMBL/GenBank/DDBJ whole genome shotgun (WGS) entry which is preliminary data.</text>
</comment>
<organism evidence="1 2">
    <name type="scientific">Rhodopirellula maiorica SM1</name>
    <dbReference type="NCBI Taxonomy" id="1265738"/>
    <lineage>
        <taxon>Bacteria</taxon>
        <taxon>Pseudomonadati</taxon>
        <taxon>Planctomycetota</taxon>
        <taxon>Planctomycetia</taxon>
        <taxon>Pirellulales</taxon>
        <taxon>Pirellulaceae</taxon>
        <taxon>Novipirellula</taxon>
    </lineage>
</organism>